<feature type="region of interest" description="Disordered" evidence="10">
    <location>
        <begin position="1237"/>
        <end position="1306"/>
    </location>
</feature>
<dbReference type="Pfam" id="PF11751">
    <property type="entry name" value="PorP_SprF"/>
    <property type="match status" value="1"/>
</dbReference>
<dbReference type="InterPro" id="IPR019861">
    <property type="entry name" value="PorP/SprF_Bacteroidetes"/>
</dbReference>
<keyword evidence="7" id="KW-0472">Membrane</keyword>
<keyword evidence="3" id="KW-0964">Secreted</keyword>
<feature type="compositionally biased region" description="Basic and acidic residues" evidence="10">
    <location>
        <begin position="1237"/>
        <end position="1258"/>
    </location>
</feature>
<dbReference type="Pfam" id="PF18676">
    <property type="entry name" value="MBG_2"/>
    <property type="match status" value="2"/>
</dbReference>
<dbReference type="Gene3D" id="2.60.40.60">
    <property type="entry name" value="Cadherins"/>
    <property type="match status" value="2"/>
</dbReference>
<evidence type="ECO:0000256" key="4">
    <source>
        <dbReference type="ARBA" id="ARBA00022692"/>
    </source>
</evidence>
<dbReference type="InterPro" id="IPR050174">
    <property type="entry name" value="Protocadherin/Cadherin-CA"/>
</dbReference>
<evidence type="ECO:0000313" key="13">
    <source>
        <dbReference type="Proteomes" id="UP000820818"/>
    </source>
</evidence>
<dbReference type="PANTHER" id="PTHR24028:SF316">
    <property type="entry name" value="NEURAL-CADHERIN-LIKE"/>
    <property type="match status" value="1"/>
</dbReference>
<comment type="subcellular location">
    <subcellularLocation>
        <location evidence="1">Membrane</location>
        <topology evidence="1">Single-pass membrane protein</topology>
    </subcellularLocation>
    <subcellularLocation>
        <location evidence="2">Secreted</location>
    </subcellularLocation>
</comment>
<dbReference type="SUPFAM" id="SSF103647">
    <property type="entry name" value="TSP type-3 repeat"/>
    <property type="match status" value="2"/>
</dbReference>
<protein>
    <recommendedName>
        <fullName evidence="11">Cadherin domain-containing protein</fullName>
    </recommendedName>
</protein>
<feature type="region of interest" description="Disordered" evidence="10">
    <location>
        <begin position="1106"/>
        <end position="1199"/>
    </location>
</feature>
<evidence type="ECO:0000256" key="9">
    <source>
        <dbReference type="PROSITE-ProRule" id="PRU00043"/>
    </source>
</evidence>
<comment type="caution">
    <text evidence="12">The sequence shown here is derived from an EMBL/GenBank/DDBJ whole genome shotgun (WGS) entry which is preliminary data.</text>
</comment>
<dbReference type="GO" id="GO:0007156">
    <property type="term" value="P:homophilic cell adhesion via plasma membrane adhesion molecules"/>
    <property type="evidence" value="ECO:0007669"/>
    <property type="project" value="InterPro"/>
</dbReference>
<evidence type="ECO:0000256" key="5">
    <source>
        <dbReference type="ARBA" id="ARBA00022729"/>
    </source>
</evidence>
<dbReference type="InterPro" id="IPR013783">
    <property type="entry name" value="Ig-like_fold"/>
</dbReference>
<keyword evidence="8" id="KW-0325">Glycoprotein</keyword>
<dbReference type="PROSITE" id="PS50268">
    <property type="entry name" value="CADHERIN_2"/>
    <property type="match status" value="2"/>
</dbReference>
<feature type="compositionally biased region" description="Polar residues" evidence="10">
    <location>
        <begin position="1382"/>
        <end position="1391"/>
    </location>
</feature>
<evidence type="ECO:0000313" key="12">
    <source>
        <dbReference type="EMBL" id="KAI9549913.1"/>
    </source>
</evidence>
<feature type="region of interest" description="Disordered" evidence="10">
    <location>
        <begin position="1333"/>
        <end position="1479"/>
    </location>
</feature>
<dbReference type="Gene3D" id="4.10.1080.10">
    <property type="entry name" value="TSP type-3 repeat"/>
    <property type="match status" value="1"/>
</dbReference>
<keyword evidence="4" id="KW-0812">Transmembrane</keyword>
<feature type="compositionally biased region" description="Basic and acidic residues" evidence="10">
    <location>
        <begin position="1333"/>
        <end position="1345"/>
    </location>
</feature>
<name>A0AAD5PLS3_9CRUS</name>
<dbReference type="EMBL" id="WJBH02000204">
    <property type="protein sequence ID" value="KAI9549913.1"/>
    <property type="molecule type" value="Genomic_DNA"/>
</dbReference>
<dbReference type="SMART" id="SM00112">
    <property type="entry name" value="CA"/>
    <property type="match status" value="2"/>
</dbReference>
<dbReference type="InterPro" id="IPR002126">
    <property type="entry name" value="Cadherin-like_dom"/>
</dbReference>
<evidence type="ECO:0000256" key="7">
    <source>
        <dbReference type="ARBA" id="ARBA00022989"/>
    </source>
</evidence>
<evidence type="ECO:0000256" key="10">
    <source>
        <dbReference type="SAM" id="MobiDB-lite"/>
    </source>
</evidence>
<feature type="compositionally biased region" description="Basic and acidic residues" evidence="10">
    <location>
        <begin position="1149"/>
        <end position="1191"/>
    </location>
</feature>
<organism evidence="12 13">
    <name type="scientific">Daphnia sinensis</name>
    <dbReference type="NCBI Taxonomy" id="1820382"/>
    <lineage>
        <taxon>Eukaryota</taxon>
        <taxon>Metazoa</taxon>
        <taxon>Ecdysozoa</taxon>
        <taxon>Arthropoda</taxon>
        <taxon>Crustacea</taxon>
        <taxon>Branchiopoda</taxon>
        <taxon>Diplostraca</taxon>
        <taxon>Cladocera</taxon>
        <taxon>Anomopoda</taxon>
        <taxon>Daphniidae</taxon>
        <taxon>Daphnia</taxon>
        <taxon>Daphnia similis group</taxon>
    </lineage>
</organism>
<keyword evidence="6 9" id="KW-0106">Calcium</keyword>
<feature type="compositionally biased region" description="Basic and acidic residues" evidence="10">
    <location>
        <begin position="1361"/>
        <end position="1371"/>
    </location>
</feature>
<feature type="compositionally biased region" description="Basic and acidic residues" evidence="10">
    <location>
        <begin position="1392"/>
        <end position="1409"/>
    </location>
</feature>
<evidence type="ECO:0000256" key="1">
    <source>
        <dbReference type="ARBA" id="ARBA00004167"/>
    </source>
</evidence>
<evidence type="ECO:0000256" key="3">
    <source>
        <dbReference type="ARBA" id="ARBA00022525"/>
    </source>
</evidence>
<dbReference type="Pfam" id="PF05345">
    <property type="entry name" value="He_PIG"/>
    <property type="match status" value="3"/>
</dbReference>
<dbReference type="CDD" id="cd11304">
    <property type="entry name" value="Cadherin_repeat"/>
    <property type="match status" value="2"/>
</dbReference>
<gene>
    <name evidence="12" type="ORF">GHT06_004498</name>
</gene>
<dbReference type="GO" id="GO:0005886">
    <property type="term" value="C:plasma membrane"/>
    <property type="evidence" value="ECO:0007669"/>
    <property type="project" value="TreeGrafter"/>
</dbReference>
<dbReference type="Gene3D" id="2.60.40.10">
    <property type="entry name" value="Immunoglobulins"/>
    <property type="match status" value="5"/>
</dbReference>
<dbReference type="PANTHER" id="PTHR24028">
    <property type="entry name" value="CADHERIN-87A"/>
    <property type="match status" value="1"/>
</dbReference>
<evidence type="ECO:0000256" key="8">
    <source>
        <dbReference type="ARBA" id="ARBA00023180"/>
    </source>
</evidence>
<dbReference type="InterPro" id="IPR008964">
    <property type="entry name" value="Invasin/intimin_cell_adhesion"/>
</dbReference>
<evidence type="ECO:0000259" key="11">
    <source>
        <dbReference type="PROSITE" id="PS50268"/>
    </source>
</evidence>
<dbReference type="Pfam" id="PF18884">
    <property type="entry name" value="TSP3_bac"/>
    <property type="match status" value="8"/>
</dbReference>
<proteinExistence type="predicted"/>
<feature type="compositionally biased region" description="Basic and acidic residues" evidence="10">
    <location>
        <begin position="1438"/>
        <end position="1449"/>
    </location>
</feature>
<accession>A0AAD5PLS3</accession>
<feature type="compositionally biased region" description="Polar residues" evidence="10">
    <location>
        <begin position="1460"/>
        <end position="1469"/>
    </location>
</feature>
<dbReference type="GO" id="GO:0005509">
    <property type="term" value="F:calcium ion binding"/>
    <property type="evidence" value="ECO:0007669"/>
    <property type="project" value="UniProtKB-UniRule"/>
</dbReference>
<dbReference type="InterPro" id="IPR015919">
    <property type="entry name" value="Cadherin-like_sf"/>
</dbReference>
<dbReference type="Proteomes" id="UP000820818">
    <property type="component" value="Unassembled WGS sequence"/>
</dbReference>
<evidence type="ECO:0000256" key="6">
    <source>
        <dbReference type="ARBA" id="ARBA00022837"/>
    </source>
</evidence>
<keyword evidence="7" id="KW-1133">Transmembrane helix</keyword>
<keyword evidence="13" id="KW-1185">Reference proteome</keyword>
<dbReference type="SUPFAM" id="SSF49313">
    <property type="entry name" value="Cadherin-like"/>
    <property type="match status" value="6"/>
</dbReference>
<dbReference type="InterPro" id="IPR041286">
    <property type="entry name" value="MBG_2"/>
</dbReference>
<dbReference type="InterPro" id="IPR059100">
    <property type="entry name" value="TSP3_bac"/>
</dbReference>
<dbReference type="InterPro" id="IPR028974">
    <property type="entry name" value="TSP_type-3_rpt"/>
</dbReference>
<reference evidence="12" key="1">
    <citation type="submission" date="2022-05" db="EMBL/GenBank/DDBJ databases">
        <title>A multi-omics perspective on studying reproductive biology in Daphnia sinensis.</title>
        <authorList>
            <person name="Jia J."/>
        </authorList>
    </citation>
    <scope>NUCLEOTIDE SEQUENCE</scope>
    <source>
        <strain evidence="12">WSL</strain>
    </source>
</reference>
<feature type="domain" description="Cadherin" evidence="11">
    <location>
        <begin position="1483"/>
        <end position="1541"/>
    </location>
</feature>
<feature type="compositionally biased region" description="Basic and acidic residues" evidence="10">
    <location>
        <begin position="1108"/>
        <end position="1125"/>
    </location>
</feature>
<evidence type="ECO:0000256" key="2">
    <source>
        <dbReference type="ARBA" id="ARBA00004613"/>
    </source>
</evidence>
<sequence>MMSNPSFALAAPTSNSAGGFTYYSNNTSVATISGTTVTLVGPGISIITAVQAANGIYRASSISAVLTVGLGSNTNPVITNFNPISKFVSDSPFAIGSPTSTSTSSFTYFSSMPSINTINGSTTTLKGTGIATISAIQPAIGSFNTGSISTTLTVTNAPPAISYTSSNIFTKGVTISNLSPVSTGGAPYTSGGLILNPTTGTISGTPSLALAATTFTITGSNSGGSTTATISITVTDEDPTSLEYSTPIVLFKGVIITPLTPSNSGGAITDYTINPSLPAGLTLNPSTGVITGRPTVPSPETNYDITGTNSGGSDTFTISILVNDNEPTDLSYSTPSIFEVGVAITPLTPTVYGGAVTRYSIDHPLPTGLNFNTTTGVISGTPSQITATATYIVTAFNFMGRSSASIEITIGGPATNLSYGGNLTVAKNATMTAVTPTINSTTSVTYSLSPSLPDGLVFDAVSGQISGTPTTIQTAQSYTVTASNGFAPDATVTFTIAVVDVPVINYTTPSNYTDGVAISNLTPSVSGLTPITFSITPNLPDGLLFDTTTGTISGTPHLILRQLTIQSRLRILWVHLRLAIADAAVAEATATTITIKGAGNTVITVNQAETATHQAASTTFTLTVNKRAANLAIQDITKKYAGSEVVAINLTTLSSGSISYVVTDPTIASISGNNLTILKSGSTLITATQTSDNNHLSDTDEFTLTINKADLLLTPSDNQNITGEVPAFTGSLGRVSGTAIGTYDIQQGTIAVADNGAFKAENYTLGFTTGKKFEISSKNIDGGDFTISTIADLDYTGLAQEPTFQILDGSTALVNNLDYTFVYSNNLNAGNATVQLTGKGNYSGTNSKTFLIKKIPLRVEVDTKTKVYGNPDPALTAKYIGFVNNETESVLGANYVIERVAGEDVNNYIISANGYLSENYTVTSVPNNFTITKKDVSDQDIAVADISGLEYKASAHQVEPLIKQGSRTMVKDADHTLEYANNTFPGTATLTIKGIGNYSGTRTVSFTIAKRTIQVQIARQTKDFGQPDPNLIYTISPNLYGTDVLTGNIKRLDGEIVGLYAISLETLSAGANYNLVIQGDAKFQIVSVDTDKDGVPDADELQQGNYIENRDGTSPDAGSEFKDSDADGVPDYIEDRDGSDSNNPLSYIDTDKDGIPDYIEVRDQTDPTDKLDYKDTDKDGVPDYIENRDGTSPDAGSNSKIGMLTCVQIILRIVMVQIRTILYLIDTDKDGVPDYIEVRDQTDPTDKLDYKDTDKDGVPDYQENIDKTNPNAASEFMDTDSDGVPDYIENRDGSDSNNPLSYIDTDKDGVPDYLKYVIKQIQQINYIEKRDGTSVDAGSEFKDTDGDGVPDYIEEQQGTDPNDKSDFKDSDGDGVPDYIEEQQGTDSNNSTDAKDSDKDGVPDYIEEKQGTNPNNSTDSKDSDADGVPDYIEEQQGTDLKDANASKDTDNDGIPDYIEDQQGTDPNNPTDSKDSDGDGIADFIEEQQGTNQISNELKTKEVFDFEKKSSYSLRIRTTDAGSLSYEKSFTINIKDVNEAPTKITASKLNIYEGNSVDELIGLLSTTDEDAGDAHTYSLVSGSGSTDNAAFKIVNGQLRAAQSFKYASKNSYSIRIRTTDKGGLSTEQQFIISISEKPLITGTGNETYPFTRTAASSNPSISLGYISQLNNAYMANPAMAGINQGIRLNLGYRNQWSNIQGSPKNLSVSGEYGSEKDDAGLLSRTKLQATYAYRLQLNNEDAKLHFGISLGLQTNNLNLQNVVGSQNDQTAIRYNDQENIIDGDFGIAYTDQRIRIEGAFSNLKNQLKIEDNQISDYATFLTSITYKAYLSDWYLNPKVVYRGVKNFDDMVDMGLELRTPDDQLGHEYVSYK</sequence>
<keyword evidence="5" id="KW-0732">Signal</keyword>
<dbReference type="SUPFAM" id="SSF49373">
    <property type="entry name" value="Invasin/intimin cell-adhesion fragments"/>
    <property type="match status" value="1"/>
</dbReference>
<feature type="domain" description="Cadherin" evidence="11">
    <location>
        <begin position="1541"/>
        <end position="1634"/>
    </location>
</feature>